<accession>A0A2P2P8H7</accession>
<dbReference type="EMBL" id="GGEC01070586">
    <property type="protein sequence ID" value="MBX51070.1"/>
    <property type="molecule type" value="Transcribed_RNA"/>
</dbReference>
<sequence length="34" mass="4119">MLRIPVFKWENMHKFAIAKEIWDTLTVNLICDLE</sequence>
<protein>
    <submittedName>
        <fullName evidence="1">Uncharacterized protein</fullName>
    </submittedName>
</protein>
<dbReference type="AlphaFoldDB" id="A0A2P2P8H7"/>
<name>A0A2P2P8H7_RHIMU</name>
<proteinExistence type="predicted"/>
<evidence type="ECO:0000313" key="1">
    <source>
        <dbReference type="EMBL" id="MBX51070.1"/>
    </source>
</evidence>
<organism evidence="1">
    <name type="scientific">Rhizophora mucronata</name>
    <name type="common">Asiatic mangrove</name>
    <dbReference type="NCBI Taxonomy" id="61149"/>
    <lineage>
        <taxon>Eukaryota</taxon>
        <taxon>Viridiplantae</taxon>
        <taxon>Streptophyta</taxon>
        <taxon>Embryophyta</taxon>
        <taxon>Tracheophyta</taxon>
        <taxon>Spermatophyta</taxon>
        <taxon>Magnoliopsida</taxon>
        <taxon>eudicotyledons</taxon>
        <taxon>Gunneridae</taxon>
        <taxon>Pentapetalae</taxon>
        <taxon>rosids</taxon>
        <taxon>fabids</taxon>
        <taxon>Malpighiales</taxon>
        <taxon>Rhizophoraceae</taxon>
        <taxon>Rhizophora</taxon>
    </lineage>
</organism>
<reference evidence="1" key="1">
    <citation type="submission" date="2018-02" db="EMBL/GenBank/DDBJ databases">
        <title>Rhizophora mucronata_Transcriptome.</title>
        <authorList>
            <person name="Meera S.P."/>
            <person name="Sreeshan A."/>
            <person name="Augustine A."/>
        </authorList>
    </citation>
    <scope>NUCLEOTIDE SEQUENCE</scope>
    <source>
        <tissue evidence="1">Leaf</tissue>
    </source>
</reference>